<dbReference type="Pfam" id="PF00849">
    <property type="entry name" value="PseudoU_synth_2"/>
    <property type="match status" value="1"/>
</dbReference>
<dbReference type="AlphaFoldDB" id="A0A3E0IQ76"/>
<dbReference type="InterPro" id="IPR050343">
    <property type="entry name" value="RsuA_PseudoU_synthase"/>
</dbReference>
<comment type="caution">
    <text evidence="7">The sequence shown here is derived from an EMBL/GenBank/DDBJ whole genome shotgun (WGS) entry which is preliminary data.</text>
</comment>
<dbReference type="PROSITE" id="PS01149">
    <property type="entry name" value="PSI_RSU"/>
    <property type="match status" value="1"/>
</dbReference>
<dbReference type="PROSITE" id="PS50889">
    <property type="entry name" value="S4"/>
    <property type="match status" value="1"/>
</dbReference>
<dbReference type="Pfam" id="PF01479">
    <property type="entry name" value="S4"/>
    <property type="match status" value="1"/>
</dbReference>
<dbReference type="Gene3D" id="3.30.70.1560">
    <property type="entry name" value="Alpha-L RNA-binding motif"/>
    <property type="match status" value="1"/>
</dbReference>
<dbReference type="CDD" id="cd02553">
    <property type="entry name" value="PseudoU_synth_RsuA"/>
    <property type="match status" value="1"/>
</dbReference>
<evidence type="ECO:0000256" key="5">
    <source>
        <dbReference type="RuleBase" id="RU003887"/>
    </source>
</evidence>
<dbReference type="InterPro" id="IPR002942">
    <property type="entry name" value="S4_RNA-bd"/>
</dbReference>
<dbReference type="EC" id="5.4.99.-" evidence="5"/>
<dbReference type="PANTHER" id="PTHR47683:SF4">
    <property type="entry name" value="PSEUDOURIDINE SYNTHASE"/>
    <property type="match status" value="1"/>
</dbReference>
<dbReference type="SUPFAM" id="SSF55174">
    <property type="entry name" value="Alpha-L RNA-binding motif"/>
    <property type="match status" value="1"/>
</dbReference>
<evidence type="ECO:0000256" key="3">
    <source>
        <dbReference type="ARBA" id="ARBA00023235"/>
    </source>
</evidence>
<name>A0A3E0IQ76_9STAP</name>
<dbReference type="SMART" id="SM00363">
    <property type="entry name" value="S4"/>
    <property type="match status" value="1"/>
</dbReference>
<evidence type="ECO:0000313" key="7">
    <source>
        <dbReference type="EMBL" id="REH96330.1"/>
    </source>
</evidence>
<comment type="similarity">
    <text evidence="1 5">Belongs to the pseudouridine synthase RsuA family.</text>
</comment>
<dbReference type="InterPro" id="IPR018496">
    <property type="entry name" value="PsdUridine_synth_RsuA/RluB_CS"/>
</dbReference>
<gene>
    <name evidence="7" type="ORF">DOS83_05505</name>
</gene>
<proteinExistence type="inferred from homology"/>
<dbReference type="Gene3D" id="3.30.70.580">
    <property type="entry name" value="Pseudouridine synthase I, catalytic domain, N-terminal subdomain"/>
    <property type="match status" value="1"/>
</dbReference>
<evidence type="ECO:0000256" key="4">
    <source>
        <dbReference type="PROSITE-ProRule" id="PRU00182"/>
    </source>
</evidence>
<dbReference type="Proteomes" id="UP000256562">
    <property type="component" value="Unassembled WGS sequence"/>
</dbReference>
<accession>A0A3E0IQ76</accession>
<evidence type="ECO:0000259" key="6">
    <source>
        <dbReference type="SMART" id="SM00363"/>
    </source>
</evidence>
<dbReference type="GO" id="GO:0000455">
    <property type="term" value="P:enzyme-directed rRNA pseudouridine synthesis"/>
    <property type="evidence" value="ECO:0007669"/>
    <property type="project" value="UniProtKB-ARBA"/>
</dbReference>
<dbReference type="InterPro" id="IPR042092">
    <property type="entry name" value="PsdUridine_s_RsuA/RluB/E/F_cat"/>
</dbReference>
<sequence>MRIDKFLAQMGYGSRNEIKNSIKKGHVSINGNKIKSAKAHIDPNQDMVYFMSERVQYEPYVYIMMNKPQGVISATEDDVHQTVIDLITEYRHLHLFPVGRLDKDTEGLLLITNDGQFNHRIMNPNQKVPKTYYVQAKHDLVEQNRAYFQEGVQLKDSICKPASLEILTNPKEALVKIEEGKYHQIKRMFHKIDNEVLFLKRIAIGSLQLDDNLKPGTYRKLTPEELQLFL</sequence>
<dbReference type="InterPro" id="IPR020103">
    <property type="entry name" value="PsdUridine_synth_cat_dom_sf"/>
</dbReference>
<evidence type="ECO:0000256" key="1">
    <source>
        <dbReference type="ARBA" id="ARBA00008348"/>
    </source>
</evidence>
<dbReference type="Gene3D" id="3.10.290.10">
    <property type="entry name" value="RNA-binding S4 domain"/>
    <property type="match status" value="1"/>
</dbReference>
<evidence type="ECO:0000256" key="2">
    <source>
        <dbReference type="ARBA" id="ARBA00022884"/>
    </source>
</evidence>
<dbReference type="InterPro" id="IPR020094">
    <property type="entry name" value="TruA/RsuA/RluB/E/F_N"/>
</dbReference>
<dbReference type="EMBL" id="QKXQ01000260">
    <property type="protein sequence ID" value="REH96330.1"/>
    <property type="molecule type" value="Genomic_DNA"/>
</dbReference>
<reference evidence="7 8" key="1">
    <citation type="journal article" date="2018" name="Vet. Microbiol.">
        <title>Characterisation of Staphylococcus felis isolated from cats using whole genome sequencing.</title>
        <authorList>
            <person name="Worthing K."/>
            <person name="Pang S."/>
            <person name="Trott D.J."/>
            <person name="Abraham S."/>
            <person name="Coombs G.W."/>
            <person name="Jordan D."/>
            <person name="McIntyre L."/>
            <person name="Davies M.R."/>
            <person name="Norris J."/>
        </authorList>
    </citation>
    <scope>NUCLEOTIDE SEQUENCE [LARGE SCALE GENOMIC DNA]</scope>
    <source>
        <strain evidence="7 8">F9</strain>
    </source>
</reference>
<dbReference type="GO" id="GO:0120159">
    <property type="term" value="F:rRNA pseudouridine synthase activity"/>
    <property type="evidence" value="ECO:0007669"/>
    <property type="project" value="UniProtKB-ARBA"/>
</dbReference>
<dbReference type="PANTHER" id="PTHR47683">
    <property type="entry name" value="PSEUDOURIDINE SYNTHASE FAMILY PROTEIN-RELATED"/>
    <property type="match status" value="1"/>
</dbReference>
<dbReference type="GO" id="GO:0003723">
    <property type="term" value="F:RNA binding"/>
    <property type="evidence" value="ECO:0007669"/>
    <property type="project" value="UniProtKB-KW"/>
</dbReference>
<dbReference type="CDD" id="cd00165">
    <property type="entry name" value="S4"/>
    <property type="match status" value="1"/>
</dbReference>
<keyword evidence="2 4" id="KW-0694">RNA-binding</keyword>
<feature type="domain" description="RNA-binding S4" evidence="6">
    <location>
        <begin position="1"/>
        <end position="64"/>
    </location>
</feature>
<dbReference type="NCBIfam" id="TIGR00093">
    <property type="entry name" value="pseudouridine synthase"/>
    <property type="match status" value="1"/>
</dbReference>
<dbReference type="SUPFAM" id="SSF55120">
    <property type="entry name" value="Pseudouridine synthase"/>
    <property type="match status" value="1"/>
</dbReference>
<dbReference type="InterPro" id="IPR036986">
    <property type="entry name" value="S4_RNA-bd_sf"/>
</dbReference>
<dbReference type="InterPro" id="IPR000748">
    <property type="entry name" value="PsdUridine_synth_RsuA/RluB/E/F"/>
</dbReference>
<organism evidence="7 8">
    <name type="scientific">Staphylococcus felis</name>
    <dbReference type="NCBI Taxonomy" id="46127"/>
    <lineage>
        <taxon>Bacteria</taxon>
        <taxon>Bacillati</taxon>
        <taxon>Bacillota</taxon>
        <taxon>Bacilli</taxon>
        <taxon>Bacillales</taxon>
        <taxon>Staphylococcaceae</taxon>
        <taxon>Staphylococcus</taxon>
    </lineage>
</organism>
<protein>
    <recommendedName>
        <fullName evidence="5">Pseudouridine synthase</fullName>
        <ecNumber evidence="5">5.4.99.-</ecNumber>
    </recommendedName>
</protein>
<dbReference type="RefSeq" id="WP_116094218.1">
    <property type="nucleotide sequence ID" value="NZ_JBBEFH010000009.1"/>
</dbReference>
<evidence type="ECO:0000313" key="8">
    <source>
        <dbReference type="Proteomes" id="UP000256562"/>
    </source>
</evidence>
<dbReference type="OrthoDB" id="9807213at2"/>
<keyword evidence="3 5" id="KW-0413">Isomerase</keyword>
<dbReference type="InterPro" id="IPR006145">
    <property type="entry name" value="PsdUridine_synth_RsuA/RluA"/>
</dbReference>